<dbReference type="EMBL" id="CP020612">
    <property type="protein sequence ID" value="ARJ70446.1"/>
    <property type="molecule type" value="Genomic_DNA"/>
</dbReference>
<feature type="compositionally biased region" description="Low complexity" evidence="1">
    <location>
        <begin position="10"/>
        <end position="19"/>
    </location>
</feature>
<dbReference type="Proteomes" id="UP000193017">
    <property type="component" value="Chromosome"/>
</dbReference>
<evidence type="ECO:0000256" key="1">
    <source>
        <dbReference type="SAM" id="MobiDB-lite"/>
    </source>
</evidence>
<proteinExistence type="predicted"/>
<evidence type="ECO:0000313" key="2">
    <source>
        <dbReference type="EMBL" id="ARJ70446.1"/>
    </source>
</evidence>
<keyword evidence="3" id="KW-1185">Reference proteome</keyword>
<evidence type="ECO:0008006" key="4">
    <source>
        <dbReference type="Google" id="ProtNLM"/>
    </source>
</evidence>
<feature type="region of interest" description="Disordered" evidence="1">
    <location>
        <begin position="1"/>
        <end position="26"/>
    </location>
</feature>
<evidence type="ECO:0000313" key="3">
    <source>
        <dbReference type="Proteomes" id="UP000193017"/>
    </source>
</evidence>
<dbReference type="STRING" id="1945662.B0A89_13170"/>
<gene>
    <name evidence="2" type="ORF">B0A89_13170</name>
</gene>
<protein>
    <recommendedName>
        <fullName evidence="4">Type III secretion protein</fullName>
    </recommendedName>
</protein>
<accession>A0A1W6D021</accession>
<organism evidence="2 3">
    <name type="scientific">Paracoccus contaminans</name>
    <dbReference type="NCBI Taxonomy" id="1945662"/>
    <lineage>
        <taxon>Bacteria</taxon>
        <taxon>Pseudomonadati</taxon>
        <taxon>Pseudomonadota</taxon>
        <taxon>Alphaproteobacteria</taxon>
        <taxon>Rhodobacterales</taxon>
        <taxon>Paracoccaceae</taxon>
        <taxon>Paracoccus</taxon>
    </lineage>
</organism>
<name>A0A1W6D021_9RHOB</name>
<dbReference type="AlphaFoldDB" id="A0A1W6D021"/>
<reference evidence="2 3" key="1">
    <citation type="submission" date="2017-03" db="EMBL/GenBank/DDBJ databases">
        <title>Genome sequence of Paracoccus contaminans isolated from a water microcosm.</title>
        <authorList>
            <person name="Aurass P."/>
            <person name="Karste S."/>
            <person name="Trost E."/>
            <person name="Glaeser S.P."/>
            <person name="Kaempfer P."/>
            <person name="Flieger A."/>
        </authorList>
    </citation>
    <scope>NUCLEOTIDE SEQUENCE [LARGE SCALE GENOMIC DNA]</scope>
    <source>
        <strain evidence="3">RKI 16-01929T\LMG 29738T\CCM 8701T\CIP 111112T</strain>
    </source>
</reference>
<sequence length="111" mass="11305">MVTAVTQMTGSAVAAASGQGAEGGPQLSELARRALDGLGEMSDAYAASSRAVEAQMSRPIPAGADITAQIQAAQDSMRIAMQVQQQVLQFSMATSISSSLGNNLNSFLKGA</sequence>
<dbReference type="KEGG" id="pcon:B0A89_13170"/>